<dbReference type="AlphaFoldDB" id="A0A5C3QWU8"/>
<evidence type="ECO:0000256" key="1">
    <source>
        <dbReference type="SAM" id="SignalP"/>
    </source>
</evidence>
<sequence length="145" mass="15915">MPWHPHLPHLLYSLTITSLAVHLVVHRRHAEQQRAQLSAQISILSSVADKLSVPRAHKVDAEEITRMKRLARRAGELAWEGISIGKELGVAGSGVRGELEGEELSWKEVVLGRKDTGDGGWTVDEELSALLREIAREAMAAEASS</sequence>
<name>A0A5C3QWU8_9AGAR</name>
<accession>A0A5C3QWU8</accession>
<protein>
    <recommendedName>
        <fullName evidence="4">Altered inheritance of mitochondria protein 5, mitochondrial</fullName>
    </recommendedName>
</protein>
<dbReference type="OrthoDB" id="2596179at2759"/>
<evidence type="ECO:0008006" key="4">
    <source>
        <dbReference type="Google" id="ProtNLM"/>
    </source>
</evidence>
<feature type="signal peptide" evidence="1">
    <location>
        <begin position="1"/>
        <end position="20"/>
    </location>
</feature>
<gene>
    <name evidence="2" type="ORF">BDV98DRAFT_561339</name>
</gene>
<keyword evidence="1" id="KW-0732">Signal</keyword>
<reference evidence="2 3" key="1">
    <citation type="journal article" date="2019" name="Nat. Ecol. Evol.">
        <title>Megaphylogeny resolves global patterns of mushroom evolution.</title>
        <authorList>
            <person name="Varga T."/>
            <person name="Krizsan K."/>
            <person name="Foldi C."/>
            <person name="Dima B."/>
            <person name="Sanchez-Garcia M."/>
            <person name="Sanchez-Ramirez S."/>
            <person name="Szollosi G.J."/>
            <person name="Szarkandi J.G."/>
            <person name="Papp V."/>
            <person name="Albert L."/>
            <person name="Andreopoulos W."/>
            <person name="Angelini C."/>
            <person name="Antonin V."/>
            <person name="Barry K.W."/>
            <person name="Bougher N.L."/>
            <person name="Buchanan P."/>
            <person name="Buyck B."/>
            <person name="Bense V."/>
            <person name="Catcheside P."/>
            <person name="Chovatia M."/>
            <person name="Cooper J."/>
            <person name="Damon W."/>
            <person name="Desjardin D."/>
            <person name="Finy P."/>
            <person name="Geml J."/>
            <person name="Haridas S."/>
            <person name="Hughes K."/>
            <person name="Justo A."/>
            <person name="Karasinski D."/>
            <person name="Kautmanova I."/>
            <person name="Kiss B."/>
            <person name="Kocsube S."/>
            <person name="Kotiranta H."/>
            <person name="LaButti K.M."/>
            <person name="Lechner B.E."/>
            <person name="Liimatainen K."/>
            <person name="Lipzen A."/>
            <person name="Lukacs Z."/>
            <person name="Mihaltcheva S."/>
            <person name="Morgado L.N."/>
            <person name="Niskanen T."/>
            <person name="Noordeloos M.E."/>
            <person name="Ohm R.A."/>
            <person name="Ortiz-Santana B."/>
            <person name="Ovrebo C."/>
            <person name="Racz N."/>
            <person name="Riley R."/>
            <person name="Savchenko A."/>
            <person name="Shiryaev A."/>
            <person name="Soop K."/>
            <person name="Spirin V."/>
            <person name="Szebenyi C."/>
            <person name="Tomsovsky M."/>
            <person name="Tulloss R.E."/>
            <person name="Uehling J."/>
            <person name="Grigoriev I.V."/>
            <person name="Vagvolgyi C."/>
            <person name="Papp T."/>
            <person name="Martin F.M."/>
            <person name="Miettinen O."/>
            <person name="Hibbett D.S."/>
            <person name="Nagy L.G."/>
        </authorList>
    </citation>
    <scope>NUCLEOTIDE SEQUENCE [LARGE SCALE GENOMIC DNA]</scope>
    <source>
        <strain evidence="2 3">CBS 309.79</strain>
    </source>
</reference>
<keyword evidence="3" id="KW-1185">Reference proteome</keyword>
<evidence type="ECO:0000313" key="3">
    <source>
        <dbReference type="Proteomes" id="UP000305067"/>
    </source>
</evidence>
<dbReference type="Proteomes" id="UP000305067">
    <property type="component" value="Unassembled WGS sequence"/>
</dbReference>
<proteinExistence type="predicted"/>
<organism evidence="2 3">
    <name type="scientific">Pterulicium gracile</name>
    <dbReference type="NCBI Taxonomy" id="1884261"/>
    <lineage>
        <taxon>Eukaryota</taxon>
        <taxon>Fungi</taxon>
        <taxon>Dikarya</taxon>
        <taxon>Basidiomycota</taxon>
        <taxon>Agaricomycotina</taxon>
        <taxon>Agaricomycetes</taxon>
        <taxon>Agaricomycetidae</taxon>
        <taxon>Agaricales</taxon>
        <taxon>Pleurotineae</taxon>
        <taxon>Pterulaceae</taxon>
        <taxon>Pterulicium</taxon>
    </lineage>
</organism>
<evidence type="ECO:0000313" key="2">
    <source>
        <dbReference type="EMBL" id="TFL05021.1"/>
    </source>
</evidence>
<dbReference type="EMBL" id="ML178817">
    <property type="protein sequence ID" value="TFL05021.1"/>
    <property type="molecule type" value="Genomic_DNA"/>
</dbReference>
<feature type="chain" id="PRO_5022978849" description="Altered inheritance of mitochondria protein 5, mitochondrial" evidence="1">
    <location>
        <begin position="21"/>
        <end position="145"/>
    </location>
</feature>